<protein>
    <submittedName>
        <fullName evidence="2">Uncharacterized protein</fullName>
    </submittedName>
</protein>
<keyword evidence="1" id="KW-0812">Transmembrane</keyword>
<dbReference type="KEGG" id="pms:KNP414_05603"/>
<dbReference type="Proteomes" id="UP000006620">
    <property type="component" value="Chromosome"/>
</dbReference>
<dbReference type="EMBL" id="CP002869">
    <property type="protein sequence ID" value="AEI44127.1"/>
    <property type="molecule type" value="Genomic_DNA"/>
</dbReference>
<keyword evidence="1" id="KW-0472">Membrane</keyword>
<evidence type="ECO:0000256" key="1">
    <source>
        <dbReference type="SAM" id="Phobius"/>
    </source>
</evidence>
<reference evidence="2 3" key="2">
    <citation type="journal article" date="2013" name="Genome Announc.">
        <title>Genome Sequence of Growth-Improving Paenibacillus mucilaginosus Strain KNP414.</title>
        <authorList>
            <person name="Lu J.J."/>
            <person name="Wang J.F."/>
            <person name="Hu X.F."/>
        </authorList>
    </citation>
    <scope>NUCLEOTIDE SEQUENCE [LARGE SCALE GENOMIC DNA]</scope>
    <source>
        <strain evidence="2 3">KNP414</strain>
    </source>
</reference>
<organism evidence="2 3">
    <name type="scientific">Paenibacillus mucilaginosus (strain KNP414)</name>
    <dbReference type="NCBI Taxonomy" id="1036673"/>
    <lineage>
        <taxon>Bacteria</taxon>
        <taxon>Bacillati</taxon>
        <taxon>Bacillota</taxon>
        <taxon>Bacilli</taxon>
        <taxon>Bacillales</taxon>
        <taxon>Paenibacillaceae</taxon>
        <taxon>Paenibacillus</taxon>
    </lineage>
</organism>
<dbReference type="PATRIC" id="fig|1036673.3.peg.5198"/>
<dbReference type="RefSeq" id="WP_013919280.1">
    <property type="nucleotide sequence ID" value="NC_015690.1"/>
</dbReference>
<feature type="transmembrane region" description="Helical" evidence="1">
    <location>
        <begin position="29"/>
        <end position="48"/>
    </location>
</feature>
<sequence length="73" mass="8181">MSRDLLAMIVLTALVGAWSWRDFKGSRGGGRWLVYGIMGVSLAGWIYLQMTFQSPRPTVLLQKLLEPYVPPSP</sequence>
<name>F8FLK0_PAEMK</name>
<evidence type="ECO:0000313" key="2">
    <source>
        <dbReference type="EMBL" id="AEI44127.1"/>
    </source>
</evidence>
<reference evidence="3" key="1">
    <citation type="submission" date="2011-06" db="EMBL/GenBank/DDBJ databases">
        <title>Complete genome sequence of Paenibacillus mucilaginosus KNP414.</title>
        <authorList>
            <person name="Wang J."/>
            <person name="Hu S."/>
            <person name="Hu X."/>
            <person name="Zhang B."/>
            <person name="Dong D."/>
            <person name="Zhang S."/>
            <person name="Zhao K."/>
            <person name="Wu D."/>
        </authorList>
    </citation>
    <scope>NUCLEOTIDE SEQUENCE [LARGE SCALE GENOMIC DNA]</scope>
    <source>
        <strain evidence="3">KNP414</strain>
    </source>
</reference>
<gene>
    <name evidence="2" type="ordered locus">KNP414_05603</name>
</gene>
<dbReference type="AlphaFoldDB" id="F8FLK0"/>
<proteinExistence type="predicted"/>
<keyword evidence="1" id="KW-1133">Transmembrane helix</keyword>
<accession>F8FLK0</accession>
<dbReference type="HOGENOM" id="CLU_2701285_0_0_9"/>
<evidence type="ECO:0000313" key="3">
    <source>
        <dbReference type="Proteomes" id="UP000006620"/>
    </source>
</evidence>